<dbReference type="OrthoDB" id="644035at2759"/>
<dbReference type="AlphaFoldDB" id="A0A3B6N456"/>
<dbReference type="Gramene" id="TraesCAD_scaffold_060269_01G000100.1">
    <property type="protein sequence ID" value="TraesCAD_scaffold_060269_01G000100.1"/>
    <property type="gene ID" value="TraesCAD_scaffold_060269_01G000100"/>
</dbReference>
<dbReference type="PaxDb" id="4565-Traes_5DL_5661E2B4E.1"/>
<sequence length="1025" mass="114191">MALILPIINTVLKGIVLVSKLGNATTRLDAKIQSGLGSISRELVMIRSAILEDKCQEMQNLELVYDIEDFIDHLRVPGKIAGGVLSAAGADPRHGLIEKINIFREDLKSVIKRESEQPKKISESTQESQSGASPSSCYTPEKDLVGFPETKDDFLKRLCSPSDEELRVISIVGCSGLGKTALARAVYEDHTSSSFQCKAWVVMPEYKYGKDLSITIVQNLRKTVEDILQRILQQVRSSLDVREDRSVPSASNGTDPASGASTAEALRSLLMKKRYLVCIDDVQQKEVWDEIEAVLPENYMGSRILVTTNVHSIAKACSSGSYVYRMQYLDRPNSEKLLWSKALRPSQEPSNAVAHSSESILVKCDGLPLALASVGKYLKGAEQLESKCEHVGRTLGDFLAGDGTYFYFAEIRRALFRCYDNLQDYSHKNCLLYASMFPRGHPINIESLARRLVAEELVDKDVDRGIAEALGFTSRCLEELINQSMIERERVLVDKDVQRYKLQSIILEFSMEMSLSKNFFSLIDEHWTIRNKGGRVRRLVTVQSRSSTEDGSSGVPSDIDLSTVRSLTILKRNLVKRAPGYFKDCNVLRMVDLEGCTGLDNGVVDDICGLVLLNYLGLRRTDVDKLPKDVGNLKHLQTLDIRETRVQSLAMEVIMLPGLAYLFGKFELQKLTDGGVKFRLVKFLSRESKLHTLSGALMNGARSHDVLLVIEHARMLKNVKLWCKNTQDGQAPNQLGKRKKFPCGAGQSSSVGAPDSADPDSVGRILRLLQKRSIGLESLSIDSNGVSNGFLSFLQPASTITSLKLRRGSGTLPDNAVLDQVRNLNKLHLFSAGRSIQELAEALQRLPCLVHLKLAEKESQLWDGNFHVEASGFNSLIWLCFQAKKHPRISTENGGMKHLASLLLLCPESPPPETDGANYQKKQKRFQLFPRIEEEEEEDGIMEDLDPHALLCPHCPHVQMKEPRVGIEEKVGVKGISFLKNLNEVILHHSAPTTILEAWKRAANLHTNKPYVKKQPIGDALILKL</sequence>
<evidence type="ECO:0000313" key="7">
    <source>
        <dbReference type="Proteomes" id="UP000019116"/>
    </source>
</evidence>
<dbReference type="Proteomes" id="UP000019116">
    <property type="component" value="Chromosome 5D"/>
</dbReference>
<evidence type="ECO:0000256" key="2">
    <source>
        <dbReference type="ARBA" id="ARBA00022821"/>
    </source>
</evidence>
<dbReference type="InterPro" id="IPR032675">
    <property type="entry name" value="LRR_dom_sf"/>
</dbReference>
<gene>
    <name evidence="6" type="primary">LOC123123904</name>
</gene>
<dbReference type="Gramene" id="TraesCS5D03G1200700.1">
    <property type="protein sequence ID" value="TraesCS5D03G1200700.1.CDS"/>
    <property type="gene ID" value="TraesCS5D03G1200700"/>
</dbReference>
<reference evidence="6" key="2">
    <citation type="submission" date="2018-10" db="UniProtKB">
        <authorList>
            <consortium name="EnsemblPlants"/>
        </authorList>
    </citation>
    <scope>IDENTIFICATION</scope>
</reference>
<dbReference type="Gramene" id="TraesCLE_scaffold_052174_01G000100.1">
    <property type="protein sequence ID" value="TraesCLE_scaffold_052174_01G000100.1"/>
    <property type="gene ID" value="TraesCLE_scaffold_052174_01G000100"/>
</dbReference>
<dbReference type="RefSeq" id="XP_044400491.1">
    <property type="nucleotide sequence ID" value="XM_044544556.1"/>
</dbReference>
<dbReference type="InterPro" id="IPR027417">
    <property type="entry name" value="P-loop_NTPase"/>
</dbReference>
<feature type="region of interest" description="Disordered" evidence="3">
    <location>
        <begin position="114"/>
        <end position="139"/>
    </location>
</feature>
<evidence type="ECO:0000259" key="5">
    <source>
        <dbReference type="Pfam" id="PF23598"/>
    </source>
</evidence>
<dbReference type="Gramene" id="TraesCS5D02G550900.1">
    <property type="protein sequence ID" value="TraesCS5D02G550900.1"/>
    <property type="gene ID" value="TraesCS5D02G550900"/>
</dbReference>
<dbReference type="Gramene" id="TraesNOR5D03G03259780.1">
    <property type="protein sequence ID" value="TraesNOR5D03G03259780.1"/>
    <property type="gene ID" value="TraesNOR5D03G03259780"/>
</dbReference>
<dbReference type="Gramene" id="TraesJUL5D03G03255340.1">
    <property type="protein sequence ID" value="TraesJUL5D03G03255340.1"/>
    <property type="gene ID" value="TraesJUL5D03G03255340"/>
</dbReference>
<dbReference type="Gramene" id="TraesRN5D0101238700.1">
    <property type="protein sequence ID" value="TraesRN5D0101238700.1"/>
    <property type="gene ID" value="TraesRN5D0101238700"/>
</dbReference>
<accession>A0A3B6N456</accession>
<evidence type="ECO:0000313" key="6">
    <source>
        <dbReference type="EnsemblPlants" id="TraesCS5D02G550900.1"/>
    </source>
</evidence>
<dbReference type="InterPro" id="IPR002182">
    <property type="entry name" value="NB-ARC"/>
</dbReference>
<proteinExistence type="predicted"/>
<dbReference type="SMR" id="A0A3B6N456"/>
<protein>
    <submittedName>
        <fullName evidence="6">Uncharacterized protein</fullName>
    </submittedName>
</protein>
<organism evidence="6">
    <name type="scientific">Triticum aestivum</name>
    <name type="common">Wheat</name>
    <dbReference type="NCBI Taxonomy" id="4565"/>
    <lineage>
        <taxon>Eukaryota</taxon>
        <taxon>Viridiplantae</taxon>
        <taxon>Streptophyta</taxon>
        <taxon>Embryophyta</taxon>
        <taxon>Tracheophyta</taxon>
        <taxon>Spermatophyta</taxon>
        <taxon>Magnoliopsida</taxon>
        <taxon>Liliopsida</taxon>
        <taxon>Poales</taxon>
        <taxon>Poaceae</taxon>
        <taxon>BOP clade</taxon>
        <taxon>Pooideae</taxon>
        <taxon>Triticodae</taxon>
        <taxon>Triticeae</taxon>
        <taxon>Triticinae</taxon>
        <taxon>Triticum</taxon>
    </lineage>
</organism>
<dbReference type="EnsemblPlants" id="TraesCS5D02G550900.1">
    <property type="protein sequence ID" value="TraesCS5D02G550900.1"/>
    <property type="gene ID" value="TraesCS5D02G550900"/>
</dbReference>
<dbReference type="GO" id="GO:0051707">
    <property type="term" value="P:response to other organism"/>
    <property type="evidence" value="ECO:0007669"/>
    <property type="project" value="UniProtKB-ARBA"/>
</dbReference>
<dbReference type="Pfam" id="PF23598">
    <property type="entry name" value="LRR_14"/>
    <property type="match status" value="1"/>
</dbReference>
<dbReference type="PANTHER" id="PTHR23155">
    <property type="entry name" value="DISEASE RESISTANCE PROTEIN RP"/>
    <property type="match status" value="1"/>
</dbReference>
<feature type="region of interest" description="Disordered" evidence="3">
    <location>
        <begin position="733"/>
        <end position="759"/>
    </location>
</feature>
<evidence type="ECO:0000256" key="1">
    <source>
        <dbReference type="ARBA" id="ARBA00022737"/>
    </source>
</evidence>
<feature type="domain" description="NB-ARC" evidence="4">
    <location>
        <begin position="152"/>
        <end position="344"/>
    </location>
</feature>
<dbReference type="Gene3D" id="1.10.10.10">
    <property type="entry name" value="Winged helix-like DNA-binding domain superfamily/Winged helix DNA-binding domain"/>
    <property type="match status" value="1"/>
</dbReference>
<dbReference type="STRING" id="4565.A0A3B6N456"/>
<dbReference type="OMA" id="MDEMEMA"/>
<name>A0A3B6N456_WHEAT</name>
<dbReference type="Gramene" id="TraesSTA5D03G03220750.1">
    <property type="protein sequence ID" value="TraesSTA5D03G03220750.1"/>
    <property type="gene ID" value="TraesSTA5D03G03220750"/>
</dbReference>
<dbReference type="Gramene" id="TraesLDM5D03G03234630.1">
    <property type="protein sequence ID" value="TraesLDM5D03G03234630.1"/>
    <property type="gene ID" value="TraesLDM5D03G03234630"/>
</dbReference>
<dbReference type="Gramene" id="TraesPARA_EIv1.0_1884690.1">
    <property type="protein sequence ID" value="TraesPARA_EIv1.0_1884690.1.CDS"/>
    <property type="gene ID" value="TraesPARA_EIv1.0_1884690"/>
</dbReference>
<dbReference type="Gramene" id="TraesWEE_scaffold_052137_01G000100.1">
    <property type="protein sequence ID" value="TraesWEE_scaffold_052137_01G000100.1"/>
    <property type="gene ID" value="TraesWEE_scaffold_052137_01G000100"/>
</dbReference>
<feature type="compositionally biased region" description="Polar residues" evidence="3">
    <location>
        <begin position="123"/>
        <end position="138"/>
    </location>
</feature>
<dbReference type="SUPFAM" id="SSF52058">
    <property type="entry name" value="L domain-like"/>
    <property type="match status" value="1"/>
</dbReference>
<evidence type="ECO:0000256" key="3">
    <source>
        <dbReference type="SAM" id="MobiDB-lite"/>
    </source>
</evidence>
<dbReference type="Gramene" id="TraesKAR5D01G0408480.1">
    <property type="protein sequence ID" value="cds.TraesKAR5D01G0408480.1"/>
    <property type="gene ID" value="TraesKAR5D01G0408480"/>
</dbReference>
<keyword evidence="2" id="KW-0611">Plant defense</keyword>
<keyword evidence="7" id="KW-1185">Reference proteome</keyword>
<dbReference type="GeneID" id="123123904"/>
<dbReference type="PANTHER" id="PTHR23155:SF1227">
    <property type="entry name" value="OS11G0462500 PROTEIN"/>
    <property type="match status" value="1"/>
</dbReference>
<dbReference type="GO" id="GO:0006952">
    <property type="term" value="P:defense response"/>
    <property type="evidence" value="ECO:0007669"/>
    <property type="project" value="UniProtKB-KW"/>
</dbReference>
<dbReference type="Gene3D" id="3.40.50.300">
    <property type="entry name" value="P-loop containing nucleotide triphosphate hydrolases"/>
    <property type="match status" value="1"/>
</dbReference>
<dbReference type="Gramene" id="TraesJAG5D03G03227210.1">
    <property type="protein sequence ID" value="TraesJAG5D03G03227210.1"/>
    <property type="gene ID" value="TraesJAG5D03G03227210"/>
</dbReference>
<dbReference type="Gramene" id="TraesLAC5D03G03185460.1">
    <property type="protein sequence ID" value="TraesLAC5D03G03185460.1"/>
    <property type="gene ID" value="TraesLAC5D03G03185460"/>
</dbReference>
<evidence type="ECO:0000259" key="4">
    <source>
        <dbReference type="Pfam" id="PF00931"/>
    </source>
</evidence>
<dbReference type="GO" id="GO:0043531">
    <property type="term" value="F:ADP binding"/>
    <property type="evidence" value="ECO:0007669"/>
    <property type="project" value="InterPro"/>
</dbReference>
<keyword evidence="1" id="KW-0677">Repeat</keyword>
<dbReference type="KEGG" id="taes:123123904"/>
<dbReference type="Gramene" id="TraesSYM5D03G03170710.1">
    <property type="protein sequence ID" value="TraesSYM5D03G03170710.1"/>
    <property type="gene ID" value="TraesSYM5D03G03170710"/>
</dbReference>
<dbReference type="InterPro" id="IPR036388">
    <property type="entry name" value="WH-like_DNA-bd_sf"/>
</dbReference>
<dbReference type="PRINTS" id="PR00364">
    <property type="entry name" value="DISEASERSIST"/>
</dbReference>
<feature type="domain" description="Disease resistance R13L4/SHOC-2-like LRR" evidence="5">
    <location>
        <begin position="564"/>
        <end position="667"/>
    </location>
</feature>
<dbReference type="Pfam" id="PF00931">
    <property type="entry name" value="NB-ARC"/>
    <property type="match status" value="1"/>
</dbReference>
<dbReference type="Gramene" id="TraesROB_scaffold_003782_01G000100.1">
    <property type="protein sequence ID" value="TraesROB_scaffold_003782_01G000100.1"/>
    <property type="gene ID" value="TraesROB_scaffold_003782_01G000100"/>
</dbReference>
<dbReference type="Gene3D" id="3.80.10.10">
    <property type="entry name" value="Ribonuclease Inhibitor"/>
    <property type="match status" value="1"/>
</dbReference>
<dbReference type="SUPFAM" id="SSF52540">
    <property type="entry name" value="P-loop containing nucleoside triphosphate hydrolases"/>
    <property type="match status" value="1"/>
</dbReference>
<dbReference type="InterPro" id="IPR055414">
    <property type="entry name" value="LRR_R13L4/SHOC2-like"/>
</dbReference>
<dbReference type="Gramene" id="TraesARI5D03G03183810.1">
    <property type="protein sequence ID" value="TraesARI5D03G03183810.1"/>
    <property type="gene ID" value="TraesARI5D03G03183810"/>
</dbReference>
<dbReference type="Gramene" id="TraesMAC5D03G03229130.1">
    <property type="protein sequence ID" value="TraesMAC5D03G03229130.1"/>
    <property type="gene ID" value="TraesMAC5D03G03229130"/>
</dbReference>
<dbReference type="InterPro" id="IPR044974">
    <property type="entry name" value="Disease_R_plants"/>
</dbReference>
<reference evidence="6" key="1">
    <citation type="submission" date="2018-08" db="EMBL/GenBank/DDBJ databases">
        <authorList>
            <person name="Rossello M."/>
        </authorList>
    </citation>
    <scope>NUCLEOTIDE SEQUENCE [LARGE SCALE GENOMIC DNA]</scope>
    <source>
        <strain evidence="6">cv. Chinese Spring</strain>
    </source>
</reference>